<proteinExistence type="predicted"/>
<evidence type="ECO:0000313" key="2">
    <source>
        <dbReference type="Proteomes" id="UP001499910"/>
    </source>
</evidence>
<protein>
    <submittedName>
        <fullName evidence="1">Uncharacterized protein</fullName>
    </submittedName>
</protein>
<keyword evidence="2" id="KW-1185">Reference proteome</keyword>
<accession>A0ABP9LLI9</accession>
<comment type="caution">
    <text evidence="1">The sequence shown here is derived from an EMBL/GenBank/DDBJ whole genome shotgun (WGS) entry which is preliminary data.</text>
</comment>
<dbReference type="Proteomes" id="UP001499910">
    <property type="component" value="Unassembled WGS sequence"/>
</dbReference>
<dbReference type="EMBL" id="BAABHW010000005">
    <property type="protein sequence ID" value="GAA5078949.1"/>
    <property type="molecule type" value="Genomic_DNA"/>
</dbReference>
<reference evidence="2" key="1">
    <citation type="journal article" date="2019" name="Int. J. Syst. Evol. Microbiol.">
        <title>The Global Catalogue of Microorganisms (GCM) 10K type strain sequencing project: providing services to taxonomists for standard genome sequencing and annotation.</title>
        <authorList>
            <consortium name="The Broad Institute Genomics Platform"/>
            <consortium name="The Broad Institute Genome Sequencing Center for Infectious Disease"/>
            <person name="Wu L."/>
            <person name="Ma J."/>
        </authorList>
    </citation>
    <scope>NUCLEOTIDE SEQUENCE [LARGE SCALE GENOMIC DNA]</scope>
    <source>
        <strain evidence="2">JCM 18015</strain>
    </source>
</reference>
<sequence>MTRLQDTNEADLPSHGRTRAAWLKHLSDVGSGHGFFERVGADHMALFVEESETLLVSFDRAERVYAETRDGMPAGFEMVVRREWSFLSILSMGDTRFRDDDLSLMFETLLDNGVFDTFKRVFFLGLGPVCGHAACCYSSAAPGARVIASRPAARVDQGAGGNTRFADASALLSGSDAATILFDSKEAGAPENFARFSGSNVVRVDLPHCGSALETMIHEDDLAPPMFRALGNNRLDAARVREILRPSKRRNGSYLMRLAEAALNAGQTRRAATIARYALDATGEQRFRTLLSLTGEPIKDAATA</sequence>
<name>A0ABP9LLI9_9RHOB</name>
<dbReference type="RefSeq" id="WP_259552676.1">
    <property type="nucleotide sequence ID" value="NZ_BAABHW010000005.1"/>
</dbReference>
<gene>
    <name evidence="1" type="ORF">GCM10023209_30560</name>
</gene>
<evidence type="ECO:0000313" key="1">
    <source>
        <dbReference type="EMBL" id="GAA5078949.1"/>
    </source>
</evidence>
<organism evidence="1 2">
    <name type="scientific">[Roseibacterium] beibuensis</name>
    <dbReference type="NCBI Taxonomy" id="1193142"/>
    <lineage>
        <taxon>Bacteria</taxon>
        <taxon>Pseudomonadati</taxon>
        <taxon>Pseudomonadota</taxon>
        <taxon>Alphaproteobacteria</taxon>
        <taxon>Rhodobacterales</taxon>
        <taxon>Roseobacteraceae</taxon>
        <taxon>Roseicyclus</taxon>
    </lineage>
</organism>